<feature type="compositionally biased region" description="Low complexity" evidence="1">
    <location>
        <begin position="44"/>
        <end position="61"/>
    </location>
</feature>
<dbReference type="GO" id="GO:0003713">
    <property type="term" value="F:transcription coactivator activity"/>
    <property type="evidence" value="ECO:0007669"/>
    <property type="project" value="InterPro"/>
</dbReference>
<reference evidence="2 3" key="1">
    <citation type="submission" date="2021-08" db="EMBL/GenBank/DDBJ databases">
        <title>Draft Genome Sequence of Phanerochaete sordida strain YK-624.</title>
        <authorList>
            <person name="Mori T."/>
            <person name="Dohra H."/>
            <person name="Suzuki T."/>
            <person name="Kawagishi H."/>
            <person name="Hirai H."/>
        </authorList>
    </citation>
    <scope>NUCLEOTIDE SEQUENCE [LARGE SCALE GENOMIC DNA]</scope>
    <source>
        <strain evidence="2 3">YK-624</strain>
    </source>
</reference>
<comment type="caution">
    <text evidence="2">The sequence shown here is derived from an EMBL/GenBank/DDBJ whole genome shotgun (WGS) entry which is preliminary data.</text>
</comment>
<dbReference type="CDD" id="cd13214">
    <property type="entry name" value="PH-GRAM_WBP2"/>
    <property type="match status" value="1"/>
</dbReference>
<dbReference type="AlphaFoldDB" id="A0A9P3L9S0"/>
<gene>
    <name evidence="2" type="ORF">PsYK624_035130</name>
</gene>
<feature type="region of interest" description="Disordered" evidence="1">
    <location>
        <begin position="44"/>
        <end position="66"/>
    </location>
</feature>
<evidence type="ECO:0000313" key="3">
    <source>
        <dbReference type="Proteomes" id="UP000703269"/>
    </source>
</evidence>
<keyword evidence="3" id="KW-1185">Reference proteome</keyword>
<name>A0A9P3L9S0_9APHY</name>
<dbReference type="SUPFAM" id="SSF50729">
    <property type="entry name" value="PH domain-like"/>
    <property type="match status" value="1"/>
</dbReference>
<evidence type="ECO:0000313" key="2">
    <source>
        <dbReference type="EMBL" id="GJE87430.1"/>
    </source>
</evidence>
<accession>A0A9P3L9S0</accession>
<feature type="region of interest" description="Disordered" evidence="1">
    <location>
        <begin position="164"/>
        <end position="207"/>
    </location>
</feature>
<dbReference type="Proteomes" id="UP000703269">
    <property type="component" value="Unassembled WGS sequence"/>
</dbReference>
<dbReference type="GO" id="GO:0005634">
    <property type="term" value="C:nucleus"/>
    <property type="evidence" value="ECO:0007669"/>
    <property type="project" value="TreeGrafter"/>
</dbReference>
<dbReference type="PANTHER" id="PTHR31606:SF1">
    <property type="entry name" value="WW DOMAIN BINDING PROTEIN 2, ISOFORM E"/>
    <property type="match status" value="1"/>
</dbReference>
<evidence type="ECO:0000256" key="1">
    <source>
        <dbReference type="SAM" id="MobiDB-lite"/>
    </source>
</evidence>
<sequence length="207" mass="21957">MALNWTMLSDDRSPVPLPHELIIRTVEPPSVELTLLIPSSIGSAPQYSTGPSSSSSPSAPSNEKKITTTGGLWLTDTRLIFVAAAPPADGVLDSLSVPLTAILATKFEQPFFGANFLALDVRPTPGGGLADGTHAELRFRDKGLFEFVGALEKTRERAIYMRRQGADEEEGLPSYNSPGPSLSTTPMPPNANANGEIPLDAPPAYDA</sequence>
<proteinExistence type="predicted"/>
<dbReference type="PANTHER" id="PTHR31606">
    <property type="entry name" value="WW DOMAIN BINDING PROTEIN 2, ISOFORM E"/>
    <property type="match status" value="1"/>
</dbReference>
<dbReference type="InterPro" id="IPR044852">
    <property type="entry name" value="WBP2-like"/>
</dbReference>
<dbReference type="EMBL" id="BPQB01000006">
    <property type="protein sequence ID" value="GJE87430.1"/>
    <property type="molecule type" value="Genomic_DNA"/>
</dbReference>
<dbReference type="GO" id="GO:0031490">
    <property type="term" value="F:chromatin DNA binding"/>
    <property type="evidence" value="ECO:0007669"/>
    <property type="project" value="TreeGrafter"/>
</dbReference>
<organism evidence="2 3">
    <name type="scientific">Phanerochaete sordida</name>
    <dbReference type="NCBI Taxonomy" id="48140"/>
    <lineage>
        <taxon>Eukaryota</taxon>
        <taxon>Fungi</taxon>
        <taxon>Dikarya</taxon>
        <taxon>Basidiomycota</taxon>
        <taxon>Agaricomycotina</taxon>
        <taxon>Agaricomycetes</taxon>
        <taxon>Polyporales</taxon>
        <taxon>Phanerochaetaceae</taxon>
        <taxon>Phanerochaete</taxon>
    </lineage>
</organism>
<feature type="compositionally biased region" description="Polar residues" evidence="1">
    <location>
        <begin position="174"/>
        <end position="185"/>
    </location>
</feature>
<protein>
    <submittedName>
        <fullName evidence="2">GRAM domain-containing protein</fullName>
    </submittedName>
</protein>
<dbReference type="OrthoDB" id="1259151at2759"/>